<organism evidence="4">
    <name type="scientific">Stegastes partitus</name>
    <name type="common">bicolor damselfish</name>
    <dbReference type="NCBI Taxonomy" id="144197"/>
    <lineage>
        <taxon>Eukaryota</taxon>
        <taxon>Metazoa</taxon>
        <taxon>Chordata</taxon>
        <taxon>Craniata</taxon>
        <taxon>Vertebrata</taxon>
        <taxon>Euteleostomi</taxon>
        <taxon>Actinopterygii</taxon>
        <taxon>Neopterygii</taxon>
        <taxon>Teleostei</taxon>
        <taxon>Neoteleostei</taxon>
        <taxon>Acanthomorphata</taxon>
        <taxon>Ovalentaria</taxon>
        <taxon>Pomacentridae</taxon>
        <taxon>Stegastes</taxon>
    </lineage>
</organism>
<dbReference type="Gene3D" id="2.40.50.40">
    <property type="match status" value="1"/>
</dbReference>
<evidence type="ECO:0000256" key="2">
    <source>
        <dbReference type="SAM" id="SignalP"/>
    </source>
</evidence>
<keyword evidence="2" id="KW-0732">Signal</keyword>
<dbReference type="PANTHER" id="PTHR12015">
    <property type="entry name" value="SMALL INDUCIBLE CYTOKINE A"/>
    <property type="match status" value="1"/>
</dbReference>
<dbReference type="GeneTree" id="ENSGT01020000230600"/>
<feature type="signal peptide" evidence="2">
    <location>
        <begin position="1"/>
        <end position="21"/>
    </location>
</feature>
<dbReference type="PANTHER" id="PTHR12015:SF190">
    <property type="entry name" value="C-C MOTIF CHEMOKINE"/>
    <property type="match status" value="1"/>
</dbReference>
<name>A0A3B5BD94_9TELE</name>
<evidence type="ECO:0000256" key="1">
    <source>
        <dbReference type="ARBA" id="ARBA00022514"/>
    </source>
</evidence>
<keyword evidence="1" id="KW-0202">Cytokine</keyword>
<dbReference type="GO" id="GO:0008009">
    <property type="term" value="F:chemokine activity"/>
    <property type="evidence" value="ECO:0007669"/>
    <property type="project" value="InterPro"/>
</dbReference>
<dbReference type="InterPro" id="IPR001811">
    <property type="entry name" value="Chemokine_IL8-like_dom"/>
</dbReference>
<dbReference type="AlphaFoldDB" id="A0A3B5BD94"/>
<evidence type="ECO:0000259" key="3">
    <source>
        <dbReference type="SMART" id="SM00199"/>
    </source>
</evidence>
<sequence length="136" mass="15492">MAKLAVCAAVLLVLLVALSESSKSDFANDSLLHDDTQLCTFFHSEVGHYVCPMRFCCTQYQETQVPVKMLKSYRIQDNTGYCNIKAVVFRTKRNKNVCVWEITDVPLFIFKRKKKTKNNIGHLNQMAQGSKVPKKS</sequence>
<feature type="chain" id="PRO_5017443530" description="Chemokine interleukin-8-like domain-containing protein" evidence="2">
    <location>
        <begin position="22"/>
        <end position="136"/>
    </location>
</feature>
<dbReference type="InterPro" id="IPR039809">
    <property type="entry name" value="Chemokine_b/g/d"/>
</dbReference>
<dbReference type="SUPFAM" id="SSF54117">
    <property type="entry name" value="Interleukin 8-like chemokines"/>
    <property type="match status" value="1"/>
</dbReference>
<proteinExistence type="predicted"/>
<feature type="domain" description="Chemokine interleukin-8-like" evidence="3">
    <location>
        <begin position="53"/>
        <end position="105"/>
    </location>
</feature>
<evidence type="ECO:0000313" key="4">
    <source>
        <dbReference type="Ensembl" id="ENSSPAP00000031000.1"/>
    </source>
</evidence>
<accession>A0A3B5BD94</accession>
<dbReference type="GO" id="GO:0005615">
    <property type="term" value="C:extracellular space"/>
    <property type="evidence" value="ECO:0007669"/>
    <property type="project" value="UniProtKB-KW"/>
</dbReference>
<dbReference type="Pfam" id="PF00048">
    <property type="entry name" value="IL8"/>
    <property type="match status" value="1"/>
</dbReference>
<dbReference type="GO" id="GO:0006955">
    <property type="term" value="P:immune response"/>
    <property type="evidence" value="ECO:0007669"/>
    <property type="project" value="InterPro"/>
</dbReference>
<dbReference type="InterPro" id="IPR036048">
    <property type="entry name" value="Interleukin_8-like_sf"/>
</dbReference>
<reference evidence="4" key="1">
    <citation type="submission" date="2023-09" db="UniProtKB">
        <authorList>
            <consortium name="Ensembl"/>
        </authorList>
    </citation>
    <scope>IDENTIFICATION</scope>
</reference>
<protein>
    <recommendedName>
        <fullName evidence="3">Chemokine interleukin-8-like domain-containing protein</fullName>
    </recommendedName>
</protein>
<dbReference type="Ensembl" id="ENSSPAT00000031500.1">
    <property type="protein sequence ID" value="ENSSPAP00000031000.1"/>
    <property type="gene ID" value="ENSSPAG00000023245.1"/>
</dbReference>
<dbReference type="SMART" id="SM00199">
    <property type="entry name" value="SCY"/>
    <property type="match status" value="1"/>
</dbReference>